<dbReference type="PANTHER" id="PTHR45453:SF1">
    <property type="entry name" value="PHOSPHATE REGULON SENSOR PROTEIN PHOR"/>
    <property type="match status" value="1"/>
</dbReference>
<dbReference type="PRINTS" id="PR00344">
    <property type="entry name" value="BCTRLSENSOR"/>
</dbReference>
<keyword evidence="5" id="KW-0808">Transferase</keyword>
<accession>A0ABS3LDH6</accession>
<dbReference type="SUPFAM" id="SSF47384">
    <property type="entry name" value="Homodimeric domain of signal transducing histidine kinase"/>
    <property type="match status" value="1"/>
</dbReference>
<gene>
    <name evidence="10" type="ORF">JZO70_16060</name>
</gene>
<dbReference type="SUPFAM" id="SSF55874">
    <property type="entry name" value="ATPase domain of HSP90 chaperone/DNA topoisomerase II/histidine kinase"/>
    <property type="match status" value="1"/>
</dbReference>
<evidence type="ECO:0000256" key="1">
    <source>
        <dbReference type="ARBA" id="ARBA00000085"/>
    </source>
</evidence>
<dbReference type="CDD" id="cd00075">
    <property type="entry name" value="HATPase"/>
    <property type="match status" value="1"/>
</dbReference>
<comment type="catalytic activity">
    <reaction evidence="1">
        <text>ATP + protein L-histidine = ADP + protein N-phospho-L-histidine.</text>
        <dbReference type="EC" id="2.7.13.3"/>
    </reaction>
</comment>
<feature type="transmembrane region" description="Helical" evidence="8">
    <location>
        <begin position="137"/>
        <end position="161"/>
    </location>
</feature>
<dbReference type="InterPro" id="IPR003594">
    <property type="entry name" value="HATPase_dom"/>
</dbReference>
<evidence type="ECO:0000256" key="6">
    <source>
        <dbReference type="ARBA" id="ARBA00022777"/>
    </source>
</evidence>
<dbReference type="InterPro" id="IPR004358">
    <property type="entry name" value="Sig_transdc_His_kin-like_C"/>
</dbReference>
<dbReference type="GO" id="GO:0016301">
    <property type="term" value="F:kinase activity"/>
    <property type="evidence" value="ECO:0007669"/>
    <property type="project" value="UniProtKB-KW"/>
</dbReference>
<dbReference type="EC" id="2.7.13.3" evidence="3"/>
<dbReference type="InterPro" id="IPR003661">
    <property type="entry name" value="HisK_dim/P_dom"/>
</dbReference>
<dbReference type="PROSITE" id="PS50109">
    <property type="entry name" value="HIS_KIN"/>
    <property type="match status" value="1"/>
</dbReference>
<evidence type="ECO:0000256" key="3">
    <source>
        <dbReference type="ARBA" id="ARBA00012438"/>
    </source>
</evidence>
<dbReference type="InterPro" id="IPR036097">
    <property type="entry name" value="HisK_dim/P_sf"/>
</dbReference>
<evidence type="ECO:0000256" key="5">
    <source>
        <dbReference type="ARBA" id="ARBA00022679"/>
    </source>
</evidence>
<keyword evidence="11" id="KW-1185">Reference proteome</keyword>
<evidence type="ECO:0000259" key="9">
    <source>
        <dbReference type="PROSITE" id="PS50109"/>
    </source>
</evidence>
<sequence length="437" mass="48880">MAKVITATDPNGNTVKSSWPQEFTDNFSAYFDLEDEVPQVNQTGQQQLNQNHLWLQVLDENGEVILAHNTSDQQATHYAPMDILALYQGEESTAETIFANQVTTSGGEWTYLIGFPMNIAKVTMFVDGDSFSGGKSLVIPLMTAAGLLMLVIGGVFGVWIIRHMGKLTQAIGQISYRLYEPIEGNGPFQDVYDSLNEMNSELQKGDRELAQNEKMRKEWITNITHDLKTPLSPIRGYGELLADPDNDLTPEKRVQYGEIILRNTAYTEKLVNDLKLTYQLKNKMLPLDKKSANLTQFVKELVIEVLNHHEYANREITFETDSEAIEFSFDPTLLKRGINNLLYNALIHNPQETAIQVSLQMSDGIRIIIQDNGKGMTPEESDRLFERYYRGTNTEANTGGTGLGMAIAKQIIEIHDGTLVVGSAPGKGTRIIIIFPT</sequence>
<organism evidence="10 11">
    <name type="scientific">Candidatus Enterococcus moelleringii</name>
    <dbReference type="NCBI Taxonomy" id="2815325"/>
    <lineage>
        <taxon>Bacteria</taxon>
        <taxon>Bacillati</taxon>
        <taxon>Bacillota</taxon>
        <taxon>Bacilli</taxon>
        <taxon>Lactobacillales</taxon>
        <taxon>Enterococcaceae</taxon>
        <taxon>Enterococcus</taxon>
    </lineage>
</organism>
<comment type="caution">
    <text evidence="10">The sequence shown here is derived from an EMBL/GenBank/DDBJ whole genome shotgun (WGS) entry which is preliminary data.</text>
</comment>
<feature type="domain" description="Histidine kinase" evidence="9">
    <location>
        <begin position="222"/>
        <end position="437"/>
    </location>
</feature>
<dbReference type="InterPro" id="IPR036890">
    <property type="entry name" value="HATPase_C_sf"/>
</dbReference>
<dbReference type="EMBL" id="JAFREM010000025">
    <property type="protein sequence ID" value="MBO1307692.1"/>
    <property type="molecule type" value="Genomic_DNA"/>
</dbReference>
<dbReference type="InterPro" id="IPR050351">
    <property type="entry name" value="BphY/WalK/GraS-like"/>
</dbReference>
<dbReference type="PANTHER" id="PTHR45453">
    <property type="entry name" value="PHOSPHATE REGULON SENSOR PROTEIN PHOR"/>
    <property type="match status" value="1"/>
</dbReference>
<evidence type="ECO:0000313" key="11">
    <source>
        <dbReference type="Proteomes" id="UP000664601"/>
    </source>
</evidence>
<protein>
    <recommendedName>
        <fullName evidence="3">histidine kinase</fullName>
        <ecNumber evidence="3">2.7.13.3</ecNumber>
    </recommendedName>
</protein>
<dbReference type="Gene3D" id="1.10.287.130">
    <property type="match status" value="1"/>
</dbReference>
<comment type="subcellular location">
    <subcellularLocation>
        <location evidence="2">Membrane</location>
    </subcellularLocation>
</comment>
<dbReference type="InterPro" id="IPR005467">
    <property type="entry name" value="His_kinase_dom"/>
</dbReference>
<dbReference type="SMART" id="SM00387">
    <property type="entry name" value="HATPase_c"/>
    <property type="match status" value="1"/>
</dbReference>
<dbReference type="Pfam" id="PF00512">
    <property type="entry name" value="HisKA"/>
    <property type="match status" value="1"/>
</dbReference>
<evidence type="ECO:0000256" key="4">
    <source>
        <dbReference type="ARBA" id="ARBA00022553"/>
    </source>
</evidence>
<dbReference type="RefSeq" id="WP_207674681.1">
    <property type="nucleotide sequence ID" value="NZ_JAFREM010000025.1"/>
</dbReference>
<proteinExistence type="predicted"/>
<evidence type="ECO:0000313" key="10">
    <source>
        <dbReference type="EMBL" id="MBO1307692.1"/>
    </source>
</evidence>
<evidence type="ECO:0000256" key="2">
    <source>
        <dbReference type="ARBA" id="ARBA00004370"/>
    </source>
</evidence>
<keyword evidence="8" id="KW-0812">Transmembrane</keyword>
<keyword evidence="8" id="KW-0472">Membrane</keyword>
<keyword evidence="7" id="KW-0902">Two-component regulatory system</keyword>
<name>A0ABS3LDH6_9ENTE</name>
<dbReference type="SMART" id="SM00388">
    <property type="entry name" value="HisKA"/>
    <property type="match status" value="1"/>
</dbReference>
<keyword evidence="4" id="KW-0597">Phosphoprotein</keyword>
<reference evidence="10 11" key="1">
    <citation type="submission" date="2021-03" db="EMBL/GenBank/DDBJ databases">
        <title>Enterococcal diversity collection.</title>
        <authorList>
            <person name="Gilmore M.S."/>
            <person name="Schwartzman J."/>
            <person name="Van Tyne D."/>
            <person name="Martin M."/>
            <person name="Earl A.M."/>
            <person name="Manson A.L."/>
            <person name="Straub T."/>
            <person name="Salamzade R."/>
            <person name="Saavedra J."/>
            <person name="Lebreton F."/>
            <person name="Prichula J."/>
            <person name="Schaufler K."/>
            <person name="Gaca A."/>
            <person name="Sgardioli B."/>
            <person name="Wagenaar J."/>
            <person name="Strong T."/>
        </authorList>
    </citation>
    <scope>NUCLEOTIDE SEQUENCE [LARGE SCALE GENOMIC DNA]</scope>
    <source>
        <strain evidence="10 11">669A</strain>
    </source>
</reference>
<keyword evidence="6 10" id="KW-0418">Kinase</keyword>
<keyword evidence="8" id="KW-1133">Transmembrane helix</keyword>
<evidence type="ECO:0000256" key="7">
    <source>
        <dbReference type="ARBA" id="ARBA00023012"/>
    </source>
</evidence>
<dbReference type="Proteomes" id="UP000664601">
    <property type="component" value="Unassembled WGS sequence"/>
</dbReference>
<evidence type="ECO:0000256" key="8">
    <source>
        <dbReference type="SAM" id="Phobius"/>
    </source>
</evidence>
<dbReference type="CDD" id="cd00082">
    <property type="entry name" value="HisKA"/>
    <property type="match status" value="1"/>
</dbReference>
<dbReference type="Pfam" id="PF02518">
    <property type="entry name" value="HATPase_c"/>
    <property type="match status" value="1"/>
</dbReference>
<dbReference type="Gene3D" id="3.30.565.10">
    <property type="entry name" value="Histidine kinase-like ATPase, C-terminal domain"/>
    <property type="match status" value="1"/>
</dbReference>